<keyword evidence="2 4" id="KW-0418">Kinase</keyword>
<dbReference type="RefSeq" id="WP_151624165.1">
    <property type="nucleotide sequence ID" value="NZ_CP043028.1"/>
</dbReference>
<protein>
    <submittedName>
        <fullName evidence="4">Carbohydrate kinase family protein</fullName>
    </submittedName>
</protein>
<gene>
    <name evidence="4" type="ORF">FXF36_11330</name>
</gene>
<dbReference type="Gene3D" id="3.40.1190.20">
    <property type="match status" value="1"/>
</dbReference>
<feature type="domain" description="Carbohydrate kinase PfkB" evidence="3">
    <location>
        <begin position="3"/>
        <end position="287"/>
    </location>
</feature>
<dbReference type="InterPro" id="IPR029056">
    <property type="entry name" value="Ribokinase-like"/>
</dbReference>
<keyword evidence="1" id="KW-0808">Transferase</keyword>
<evidence type="ECO:0000313" key="4">
    <source>
        <dbReference type="EMBL" id="QFJ55413.1"/>
    </source>
</evidence>
<dbReference type="InterPro" id="IPR002173">
    <property type="entry name" value="Carboh/pur_kinase_PfkB_CS"/>
</dbReference>
<organism evidence="4 5">
    <name type="scientific">Pseudobutyrivibrio xylanivorans</name>
    <dbReference type="NCBI Taxonomy" id="185007"/>
    <lineage>
        <taxon>Bacteria</taxon>
        <taxon>Bacillati</taxon>
        <taxon>Bacillota</taxon>
        <taxon>Clostridia</taxon>
        <taxon>Lachnospirales</taxon>
        <taxon>Lachnospiraceae</taxon>
        <taxon>Pseudobutyrivibrio</taxon>
    </lineage>
</organism>
<dbReference type="Pfam" id="PF00294">
    <property type="entry name" value="PfkB"/>
    <property type="match status" value="1"/>
</dbReference>
<evidence type="ECO:0000256" key="2">
    <source>
        <dbReference type="ARBA" id="ARBA00022777"/>
    </source>
</evidence>
<evidence type="ECO:0000259" key="3">
    <source>
        <dbReference type="Pfam" id="PF00294"/>
    </source>
</evidence>
<name>A0A5P6VRZ7_PSEXY</name>
<dbReference type="PANTHER" id="PTHR10584:SF166">
    <property type="entry name" value="RIBOKINASE"/>
    <property type="match status" value="1"/>
</dbReference>
<accession>A0A5P6VRZ7</accession>
<dbReference type="AlphaFoldDB" id="A0A5P6VRZ7"/>
<dbReference type="PANTHER" id="PTHR10584">
    <property type="entry name" value="SUGAR KINASE"/>
    <property type="match status" value="1"/>
</dbReference>
<dbReference type="Proteomes" id="UP000327030">
    <property type="component" value="Chromosome 1"/>
</dbReference>
<evidence type="ECO:0000313" key="5">
    <source>
        <dbReference type="Proteomes" id="UP000327030"/>
    </source>
</evidence>
<dbReference type="SUPFAM" id="SSF53613">
    <property type="entry name" value="Ribokinase-like"/>
    <property type="match status" value="1"/>
</dbReference>
<dbReference type="InterPro" id="IPR011611">
    <property type="entry name" value="PfkB_dom"/>
</dbReference>
<sequence>MGIVVLGAVFIDIKGHSTASYIPAGRNVGTVEEVHGGVSRNVVEDIANVELRPTFVSLVDESGIGTGVLDKLKNHKVDTRFVRRTPDGMGKWLAVFDNHGDVVASISKRPDLSEINNILDEQGDEIFKDADSIALEIDMEKDTIKRVFKYAEKYNLKVYAAVSNMSIAVERRDFLKNVECFVCNQQEAGILFMDDYSEKTPDEMQEILSKKIQGAQIKKMIVTLGGQGAVFADIDGNTGFAPARKVDVKDTTGAGDSFFAGVTIGLTYGKTMEEACEIGSTLAASVIVTSDNVCPRFLPSEFGIEVPEK</sequence>
<dbReference type="PROSITE" id="PS00584">
    <property type="entry name" value="PFKB_KINASES_2"/>
    <property type="match status" value="1"/>
</dbReference>
<evidence type="ECO:0000256" key="1">
    <source>
        <dbReference type="ARBA" id="ARBA00022679"/>
    </source>
</evidence>
<reference evidence="5" key="1">
    <citation type="submission" date="2019-08" db="EMBL/GenBank/DDBJ databases">
        <title>Complete Genome Sequence of the Polysaccharide-Degrading Rumen Bacterium Pseudobutyrivibrio xylanivorans MA3014.</title>
        <authorList>
            <person name="Palevich N."/>
            <person name="Maclean P.H."/>
            <person name="Kelly W.J."/>
            <person name="Leahy S.C."/>
            <person name="Rakonjac J."/>
            <person name="Attwood G.T."/>
        </authorList>
    </citation>
    <scope>NUCLEOTIDE SEQUENCE [LARGE SCALE GENOMIC DNA]</scope>
    <source>
        <strain evidence="5">MA3014</strain>
    </source>
</reference>
<dbReference type="EMBL" id="CP043028">
    <property type="protein sequence ID" value="QFJ55413.1"/>
    <property type="molecule type" value="Genomic_DNA"/>
</dbReference>
<dbReference type="KEGG" id="pxv:FXF36_11330"/>
<proteinExistence type="predicted"/>
<dbReference type="GO" id="GO:0016301">
    <property type="term" value="F:kinase activity"/>
    <property type="evidence" value="ECO:0007669"/>
    <property type="project" value="UniProtKB-KW"/>
</dbReference>
<dbReference type="OrthoDB" id="9788681at2"/>